<dbReference type="GO" id="GO:0006352">
    <property type="term" value="P:DNA-templated transcription initiation"/>
    <property type="evidence" value="ECO:0007669"/>
    <property type="project" value="InterPro"/>
</dbReference>
<evidence type="ECO:0000259" key="6">
    <source>
        <dbReference type="Pfam" id="PF08281"/>
    </source>
</evidence>
<dbReference type="Proteomes" id="UP000316330">
    <property type="component" value="Unassembled WGS sequence"/>
</dbReference>
<name>A0A559JJE5_9BACL</name>
<dbReference type="Pfam" id="PF08281">
    <property type="entry name" value="Sigma70_r4_2"/>
    <property type="match status" value="1"/>
</dbReference>
<evidence type="ECO:0000256" key="4">
    <source>
        <dbReference type="ARBA" id="ARBA00023163"/>
    </source>
</evidence>
<dbReference type="InterPro" id="IPR036388">
    <property type="entry name" value="WH-like_DNA-bd_sf"/>
</dbReference>
<dbReference type="InterPro" id="IPR007627">
    <property type="entry name" value="RNA_pol_sigma70_r2"/>
</dbReference>
<dbReference type="Pfam" id="PF04542">
    <property type="entry name" value="Sigma70_r2"/>
    <property type="match status" value="1"/>
</dbReference>
<evidence type="ECO:0000259" key="5">
    <source>
        <dbReference type="Pfam" id="PF04542"/>
    </source>
</evidence>
<dbReference type="EMBL" id="VNJJ01000006">
    <property type="protein sequence ID" value="TVX99998.1"/>
    <property type="molecule type" value="Genomic_DNA"/>
</dbReference>
<dbReference type="SUPFAM" id="SSF88659">
    <property type="entry name" value="Sigma3 and sigma4 domains of RNA polymerase sigma factors"/>
    <property type="match status" value="1"/>
</dbReference>
<feature type="domain" description="RNA polymerase sigma factor 70 region 4 type 2" evidence="6">
    <location>
        <begin position="113"/>
        <end position="157"/>
    </location>
</feature>
<accession>A0A559JJE5</accession>
<reference evidence="7 8" key="1">
    <citation type="submission" date="2019-07" db="EMBL/GenBank/DDBJ databases">
        <authorList>
            <person name="Kim J."/>
        </authorList>
    </citation>
    <scope>NUCLEOTIDE SEQUENCE [LARGE SCALE GENOMIC DNA]</scope>
    <source>
        <strain evidence="7 8">G13</strain>
    </source>
</reference>
<evidence type="ECO:0000256" key="2">
    <source>
        <dbReference type="ARBA" id="ARBA00023015"/>
    </source>
</evidence>
<evidence type="ECO:0000313" key="7">
    <source>
        <dbReference type="EMBL" id="TVX99998.1"/>
    </source>
</evidence>
<feature type="domain" description="RNA polymerase sigma-70 region 2" evidence="5">
    <location>
        <begin position="9"/>
        <end position="71"/>
    </location>
</feature>
<dbReference type="CDD" id="cd06171">
    <property type="entry name" value="Sigma70_r4"/>
    <property type="match status" value="1"/>
</dbReference>
<sequence length="171" mass="19943">MDAETLKSLMHDYGQEVCNYAYLICRSRSMAEDISQDVFLRAYRQFASFRGEASVKTWLLRITRNLSYNYRNSAFFRRALLLDRIVPRGNHRSAEEAFLDEEATNEVWRRVFSLPAKYSEILLLHARLQLSIEEIASLLGIPEGTAKSRLFGARQKLSRLLEEEDVNEQFI</sequence>
<dbReference type="InterPro" id="IPR013324">
    <property type="entry name" value="RNA_pol_sigma_r3/r4-like"/>
</dbReference>
<keyword evidence="3" id="KW-0731">Sigma factor</keyword>
<keyword evidence="8" id="KW-1185">Reference proteome</keyword>
<dbReference type="SUPFAM" id="SSF88946">
    <property type="entry name" value="Sigma2 domain of RNA polymerase sigma factors"/>
    <property type="match status" value="1"/>
</dbReference>
<dbReference type="GO" id="GO:0016987">
    <property type="term" value="F:sigma factor activity"/>
    <property type="evidence" value="ECO:0007669"/>
    <property type="project" value="UniProtKB-KW"/>
</dbReference>
<dbReference type="InterPro" id="IPR014284">
    <property type="entry name" value="RNA_pol_sigma-70_dom"/>
</dbReference>
<dbReference type="Gene3D" id="1.10.10.10">
    <property type="entry name" value="Winged helix-like DNA-binding domain superfamily/Winged helix DNA-binding domain"/>
    <property type="match status" value="1"/>
</dbReference>
<evidence type="ECO:0000256" key="3">
    <source>
        <dbReference type="ARBA" id="ARBA00023082"/>
    </source>
</evidence>
<gene>
    <name evidence="7" type="ORF">FPZ45_13280</name>
</gene>
<dbReference type="AlphaFoldDB" id="A0A559JJE5"/>
<organism evidence="7 8">
    <name type="scientific">Cohnella terricola</name>
    <dbReference type="NCBI Taxonomy" id="1289167"/>
    <lineage>
        <taxon>Bacteria</taxon>
        <taxon>Bacillati</taxon>
        <taxon>Bacillota</taxon>
        <taxon>Bacilli</taxon>
        <taxon>Bacillales</taxon>
        <taxon>Paenibacillaceae</taxon>
        <taxon>Cohnella</taxon>
    </lineage>
</organism>
<evidence type="ECO:0000256" key="1">
    <source>
        <dbReference type="ARBA" id="ARBA00010641"/>
    </source>
</evidence>
<dbReference type="Gene3D" id="1.10.1740.10">
    <property type="match status" value="1"/>
</dbReference>
<keyword evidence="2" id="KW-0805">Transcription regulation</keyword>
<dbReference type="InterPro" id="IPR013325">
    <property type="entry name" value="RNA_pol_sigma_r2"/>
</dbReference>
<comment type="similarity">
    <text evidence="1">Belongs to the sigma-70 factor family. ECF subfamily.</text>
</comment>
<evidence type="ECO:0000313" key="8">
    <source>
        <dbReference type="Proteomes" id="UP000316330"/>
    </source>
</evidence>
<proteinExistence type="inferred from homology"/>
<keyword evidence="4" id="KW-0804">Transcription</keyword>
<comment type="caution">
    <text evidence="7">The sequence shown here is derived from an EMBL/GenBank/DDBJ whole genome shotgun (WGS) entry which is preliminary data.</text>
</comment>
<dbReference type="InterPro" id="IPR039425">
    <property type="entry name" value="RNA_pol_sigma-70-like"/>
</dbReference>
<dbReference type="NCBIfam" id="TIGR02937">
    <property type="entry name" value="sigma70-ECF"/>
    <property type="match status" value="1"/>
</dbReference>
<dbReference type="OrthoDB" id="9794508at2"/>
<dbReference type="PANTHER" id="PTHR43133">
    <property type="entry name" value="RNA POLYMERASE ECF-TYPE SIGMA FACTO"/>
    <property type="match status" value="1"/>
</dbReference>
<dbReference type="InterPro" id="IPR013249">
    <property type="entry name" value="RNA_pol_sigma70_r4_t2"/>
</dbReference>
<dbReference type="PANTHER" id="PTHR43133:SF46">
    <property type="entry name" value="RNA POLYMERASE SIGMA-70 FACTOR ECF SUBFAMILY"/>
    <property type="match status" value="1"/>
</dbReference>
<protein>
    <submittedName>
        <fullName evidence="7">Sigma-70 family RNA polymerase sigma factor</fullName>
    </submittedName>
</protein>
<dbReference type="GO" id="GO:0003677">
    <property type="term" value="F:DNA binding"/>
    <property type="evidence" value="ECO:0007669"/>
    <property type="project" value="InterPro"/>
</dbReference>